<dbReference type="InterPro" id="IPR050583">
    <property type="entry name" value="Mycobacterial_A85_antigen"/>
</dbReference>
<dbReference type="EMBL" id="JBHMDI010000118">
    <property type="protein sequence ID" value="MFB9351441.1"/>
    <property type="molecule type" value="Genomic_DNA"/>
</dbReference>
<evidence type="ECO:0000313" key="3">
    <source>
        <dbReference type="Proteomes" id="UP001589753"/>
    </source>
</evidence>
<dbReference type="PANTHER" id="PTHR48098:SF1">
    <property type="entry name" value="DIACYLGLYCEROL ACYLTRANSFERASE_MYCOLYLTRANSFERASE AG85A"/>
    <property type="match status" value="1"/>
</dbReference>
<sequence length="354" mass="38729">MSWRSARLRLRLLLTLVIAGFLLPAEGSAAYAGAGVPAPHHGARVVAEEDVGERLVDLTVDSPALGRTAKVRLLTPDGWEDRRPGRSWPVLYLLVGGDGNYKAWTEDYDARLQELPCLRDVLVVMPEMPLFGFYSDWHNDGRGGPPAVETFHLREVRPLLERHYGAGTHRVAAGESQGGFGGLSYAGRHPGLFRAVASYSGYVHPLQHPHAVRAGMNALGLDWKALWGDPVAQRLNWEAHDPYHLADRLRDTPVHLSSGDGRAGVLDPPGTQPDPEVPGLEDPADPFPEGVISPTETIMERESRALAARLESVGTPVTTHFYSGTHDPPYWVREFRRSLPMLLRALHGAAGTAD</sequence>
<dbReference type="InterPro" id="IPR029058">
    <property type="entry name" value="AB_hydrolase_fold"/>
</dbReference>
<proteinExistence type="predicted"/>
<name>A0ABV5LGZ3_9ACTN</name>
<gene>
    <name evidence="2" type="ORF">ACFFUA_29095</name>
</gene>
<dbReference type="GO" id="GO:0016787">
    <property type="term" value="F:hydrolase activity"/>
    <property type="evidence" value="ECO:0007669"/>
    <property type="project" value="UniProtKB-KW"/>
</dbReference>
<keyword evidence="2" id="KW-0378">Hydrolase</keyword>
<feature type="region of interest" description="Disordered" evidence="1">
    <location>
        <begin position="254"/>
        <end position="287"/>
    </location>
</feature>
<dbReference type="Pfam" id="PF00756">
    <property type="entry name" value="Esterase"/>
    <property type="match status" value="1"/>
</dbReference>
<dbReference type="SUPFAM" id="SSF53474">
    <property type="entry name" value="alpha/beta-Hydrolases"/>
    <property type="match status" value="1"/>
</dbReference>
<evidence type="ECO:0000313" key="2">
    <source>
        <dbReference type="EMBL" id="MFB9351441.1"/>
    </source>
</evidence>
<dbReference type="Gene3D" id="3.40.50.1820">
    <property type="entry name" value="alpha/beta hydrolase"/>
    <property type="match status" value="1"/>
</dbReference>
<organism evidence="2 3">
    <name type="scientific">Streptomyces heliomycini</name>
    <dbReference type="NCBI Taxonomy" id="284032"/>
    <lineage>
        <taxon>Bacteria</taxon>
        <taxon>Bacillati</taxon>
        <taxon>Actinomycetota</taxon>
        <taxon>Actinomycetes</taxon>
        <taxon>Kitasatosporales</taxon>
        <taxon>Streptomycetaceae</taxon>
        <taxon>Streptomyces</taxon>
    </lineage>
</organism>
<dbReference type="Proteomes" id="UP001589753">
    <property type="component" value="Unassembled WGS sequence"/>
</dbReference>
<accession>A0ABV5LGZ3</accession>
<dbReference type="RefSeq" id="WP_380956623.1">
    <property type="nucleotide sequence ID" value="NZ_JBHMDI010000118.1"/>
</dbReference>
<comment type="caution">
    <text evidence="2">The sequence shown here is derived from an EMBL/GenBank/DDBJ whole genome shotgun (WGS) entry which is preliminary data.</text>
</comment>
<dbReference type="PANTHER" id="PTHR48098">
    <property type="entry name" value="ENTEROCHELIN ESTERASE-RELATED"/>
    <property type="match status" value="1"/>
</dbReference>
<keyword evidence="3" id="KW-1185">Reference proteome</keyword>
<evidence type="ECO:0000256" key="1">
    <source>
        <dbReference type="SAM" id="MobiDB-lite"/>
    </source>
</evidence>
<dbReference type="InterPro" id="IPR000801">
    <property type="entry name" value="Esterase-like"/>
</dbReference>
<protein>
    <submittedName>
        <fullName evidence="2">Alpha/beta hydrolase</fullName>
    </submittedName>
</protein>
<reference evidence="2 3" key="1">
    <citation type="submission" date="2024-09" db="EMBL/GenBank/DDBJ databases">
        <authorList>
            <person name="Sun Q."/>
            <person name="Mori K."/>
        </authorList>
    </citation>
    <scope>NUCLEOTIDE SEQUENCE [LARGE SCALE GENOMIC DNA]</scope>
    <source>
        <strain evidence="2 3">JCM 9767</strain>
    </source>
</reference>